<dbReference type="Gene3D" id="3.20.20.80">
    <property type="entry name" value="Glycosidases"/>
    <property type="match status" value="1"/>
</dbReference>
<protein>
    <recommendedName>
        <fullName evidence="2">Glycosyl hydrolase family 59 C-terminal lectin domain-containing protein</fullName>
    </recommendedName>
</protein>
<feature type="domain" description="Glycosyl hydrolase family 59 C-terminal lectin" evidence="2">
    <location>
        <begin position="189"/>
        <end position="359"/>
    </location>
</feature>
<dbReference type="OrthoDB" id="9802318at2"/>
<organism evidence="3 4">
    <name type="scientific">Naumannella halotolerans</name>
    <dbReference type="NCBI Taxonomy" id="993414"/>
    <lineage>
        <taxon>Bacteria</taxon>
        <taxon>Bacillati</taxon>
        <taxon>Actinomycetota</taxon>
        <taxon>Actinomycetes</taxon>
        <taxon>Propionibacteriales</taxon>
        <taxon>Propionibacteriaceae</taxon>
        <taxon>Naumannella</taxon>
    </lineage>
</organism>
<dbReference type="InterPro" id="IPR049162">
    <property type="entry name" value="GH59_C"/>
</dbReference>
<keyword evidence="4" id="KW-1185">Reference proteome</keyword>
<evidence type="ECO:0000259" key="2">
    <source>
        <dbReference type="Pfam" id="PF21708"/>
    </source>
</evidence>
<accession>A0A4R7J7R6</accession>
<dbReference type="Pfam" id="PF21708">
    <property type="entry name" value="Glyco_hydro_59_C"/>
    <property type="match status" value="1"/>
</dbReference>
<dbReference type="AlphaFoldDB" id="A0A4R7J7R6"/>
<dbReference type="Gene3D" id="2.60.120.560">
    <property type="entry name" value="Exo-inulinase, domain 1"/>
    <property type="match status" value="1"/>
</dbReference>
<comment type="caution">
    <text evidence="3">The sequence shown here is derived from an EMBL/GenBank/DDBJ whole genome shotgun (WGS) entry which is preliminary data.</text>
</comment>
<feature type="region of interest" description="Disordered" evidence="1">
    <location>
        <begin position="1"/>
        <end position="30"/>
    </location>
</feature>
<dbReference type="EMBL" id="SOAW01000001">
    <property type="protein sequence ID" value="TDT33295.1"/>
    <property type="molecule type" value="Genomic_DNA"/>
</dbReference>
<gene>
    <name evidence="3" type="ORF">CLV29_0902</name>
</gene>
<feature type="compositionally biased region" description="Polar residues" evidence="1">
    <location>
        <begin position="1"/>
        <end position="17"/>
    </location>
</feature>
<evidence type="ECO:0000256" key="1">
    <source>
        <dbReference type="SAM" id="MobiDB-lite"/>
    </source>
</evidence>
<evidence type="ECO:0000313" key="4">
    <source>
        <dbReference type="Proteomes" id="UP000295371"/>
    </source>
</evidence>
<name>A0A4R7J7R6_9ACTN</name>
<reference evidence="3 4" key="1">
    <citation type="submission" date="2019-03" db="EMBL/GenBank/DDBJ databases">
        <title>Genomic Encyclopedia of Archaeal and Bacterial Type Strains, Phase II (KMG-II): from individual species to whole genera.</title>
        <authorList>
            <person name="Goeker M."/>
        </authorList>
    </citation>
    <scope>NUCLEOTIDE SEQUENCE [LARGE SCALE GENOMIC DNA]</scope>
    <source>
        <strain evidence="3 4">DSM 24323</strain>
    </source>
</reference>
<evidence type="ECO:0000313" key="3">
    <source>
        <dbReference type="EMBL" id="TDT33295.1"/>
    </source>
</evidence>
<dbReference type="Proteomes" id="UP000295371">
    <property type="component" value="Unassembled WGS sequence"/>
</dbReference>
<dbReference type="RefSeq" id="WP_133753838.1">
    <property type="nucleotide sequence ID" value="NZ_SOAW01000001.1"/>
</dbReference>
<dbReference type="Gene3D" id="2.60.120.260">
    <property type="entry name" value="Galactose-binding domain-like"/>
    <property type="match status" value="1"/>
</dbReference>
<proteinExistence type="predicted"/>
<sequence>MIPQASASSAQGTNPVNGRNGGPNYVTMADPAKSDFSTVIVNDSEQAQTHRITPQNLRLGRNPELSVWQTTAAAQDEQFDANFKQHVADVRPDDQGAYEVEVAPYSVVSVTSLDVERDEAWTTALPVEGERTVLGEDDEVLFSDDYDYRRKKVATIDHRGKVSRRTESFIDSRGGEEGAIPLYTWARNGAFEAHRADDGEWVLRQQLDTAEGIGGAGNGGDPVAAVGDRHWTDYRASVDVGFETESTENNYAALGARNSGGGSSHKISGTPYTIQLSATGDWTFARLGETIAEGSIEDWQADPKDWHELQLEVVGNRVTASIDDRQLVEHTDDEPYLSGWVDLASGPHHTQFDNLQVERIDDQAAHYDRYLDDLEMAELDDPGEELLRYDGEWSHANGESMYTYGRTASVTEDAGSGLQYTFDGTGLDLIGANDGSARLRVSVDGEVVEQEASTVASGDYQQTYSLRDLEPGRHTVRIELLSGSLKVDAVGTVGAR</sequence>